<gene>
    <name evidence="9" type="ORF">APZ42_012510</name>
</gene>
<dbReference type="AlphaFoldDB" id="A0A162RR19"/>
<keyword evidence="3" id="KW-0548">Nucleotidyltransferase</keyword>
<organism evidence="9 10">
    <name type="scientific">Daphnia magna</name>
    <dbReference type="NCBI Taxonomy" id="35525"/>
    <lineage>
        <taxon>Eukaryota</taxon>
        <taxon>Metazoa</taxon>
        <taxon>Ecdysozoa</taxon>
        <taxon>Arthropoda</taxon>
        <taxon>Crustacea</taxon>
        <taxon>Branchiopoda</taxon>
        <taxon>Diplostraca</taxon>
        <taxon>Cladocera</taxon>
        <taxon>Anomopoda</taxon>
        <taxon>Daphniidae</taxon>
        <taxon>Daphnia</taxon>
    </lineage>
</organism>
<keyword evidence="4" id="KW-0540">Nuclease</keyword>
<keyword evidence="7" id="KW-0695">RNA-directed DNA polymerase</keyword>
<evidence type="ECO:0000256" key="7">
    <source>
        <dbReference type="ARBA" id="ARBA00022918"/>
    </source>
</evidence>
<keyword evidence="1" id="KW-0645">Protease</keyword>
<accession>A0A162RR19</accession>
<dbReference type="PANTHER" id="PTHR33064:SF37">
    <property type="entry name" value="RIBONUCLEASE H"/>
    <property type="match status" value="1"/>
</dbReference>
<dbReference type="Proteomes" id="UP000076858">
    <property type="component" value="Unassembled WGS sequence"/>
</dbReference>
<dbReference type="GO" id="GO:0008233">
    <property type="term" value="F:peptidase activity"/>
    <property type="evidence" value="ECO:0007669"/>
    <property type="project" value="UniProtKB-KW"/>
</dbReference>
<feature type="domain" description="Reverse transcriptase" evidence="8">
    <location>
        <begin position="1"/>
        <end position="120"/>
    </location>
</feature>
<keyword evidence="5" id="KW-0255">Endonuclease</keyword>
<name>A0A162RR19_9CRUS</name>
<evidence type="ECO:0000256" key="6">
    <source>
        <dbReference type="ARBA" id="ARBA00022801"/>
    </source>
</evidence>
<dbReference type="InterPro" id="IPR043502">
    <property type="entry name" value="DNA/RNA_pol_sf"/>
</dbReference>
<evidence type="ECO:0000259" key="8">
    <source>
        <dbReference type="PROSITE" id="PS50878"/>
    </source>
</evidence>
<keyword evidence="10" id="KW-1185">Reference proteome</keyword>
<evidence type="ECO:0000256" key="4">
    <source>
        <dbReference type="ARBA" id="ARBA00022722"/>
    </source>
</evidence>
<evidence type="ECO:0000256" key="1">
    <source>
        <dbReference type="ARBA" id="ARBA00022670"/>
    </source>
</evidence>
<evidence type="ECO:0000256" key="3">
    <source>
        <dbReference type="ARBA" id="ARBA00022695"/>
    </source>
</evidence>
<dbReference type="FunFam" id="3.10.10.10:FF:000007">
    <property type="entry name" value="Retrovirus-related Pol polyprotein from transposon 17.6-like Protein"/>
    <property type="match status" value="1"/>
</dbReference>
<dbReference type="PROSITE" id="PS50878">
    <property type="entry name" value="RT_POL"/>
    <property type="match status" value="1"/>
</dbReference>
<keyword evidence="6" id="KW-0378">Hydrolase</keyword>
<reference evidence="9 10" key="1">
    <citation type="submission" date="2016-03" db="EMBL/GenBank/DDBJ databases">
        <title>EvidentialGene: Evidence-directed Construction of Genes on Genomes.</title>
        <authorList>
            <person name="Gilbert D.G."/>
            <person name="Choi J.-H."/>
            <person name="Mockaitis K."/>
            <person name="Colbourne J."/>
            <person name="Pfrender M."/>
        </authorList>
    </citation>
    <scope>NUCLEOTIDE SEQUENCE [LARGE SCALE GENOMIC DNA]</scope>
    <source>
        <strain evidence="9 10">Xinb3</strain>
        <tissue evidence="9">Complete organism</tissue>
    </source>
</reference>
<dbReference type="GO" id="GO:0006508">
    <property type="term" value="P:proteolysis"/>
    <property type="evidence" value="ECO:0007669"/>
    <property type="project" value="UniProtKB-KW"/>
</dbReference>
<dbReference type="GO" id="GO:0004519">
    <property type="term" value="F:endonuclease activity"/>
    <property type="evidence" value="ECO:0007669"/>
    <property type="project" value="UniProtKB-KW"/>
</dbReference>
<dbReference type="GO" id="GO:0003964">
    <property type="term" value="F:RNA-directed DNA polymerase activity"/>
    <property type="evidence" value="ECO:0007669"/>
    <property type="project" value="UniProtKB-KW"/>
</dbReference>
<proteinExistence type="predicted"/>
<evidence type="ECO:0000313" key="10">
    <source>
        <dbReference type="Proteomes" id="UP000076858"/>
    </source>
</evidence>
<dbReference type="CDD" id="cd01647">
    <property type="entry name" value="RT_LTR"/>
    <property type="match status" value="1"/>
</dbReference>
<dbReference type="Pfam" id="PF00078">
    <property type="entry name" value="RVT_1"/>
    <property type="match status" value="1"/>
</dbReference>
<dbReference type="InterPro" id="IPR043128">
    <property type="entry name" value="Rev_trsase/Diguanyl_cyclase"/>
</dbReference>
<evidence type="ECO:0000256" key="5">
    <source>
        <dbReference type="ARBA" id="ARBA00022759"/>
    </source>
</evidence>
<evidence type="ECO:0000256" key="2">
    <source>
        <dbReference type="ARBA" id="ARBA00022679"/>
    </source>
</evidence>
<dbReference type="OrthoDB" id="6377085at2759"/>
<keyword evidence="2" id="KW-0808">Transferase</keyword>
<dbReference type="EMBL" id="LRGB01000116">
    <property type="protein sequence ID" value="KZS20714.1"/>
    <property type="molecule type" value="Genomic_DNA"/>
</dbReference>
<evidence type="ECO:0000313" key="9">
    <source>
        <dbReference type="EMBL" id="KZS20714.1"/>
    </source>
</evidence>
<dbReference type="Gene3D" id="3.30.70.270">
    <property type="match status" value="2"/>
</dbReference>
<protein>
    <recommendedName>
        <fullName evidence="8">Reverse transcriptase domain-containing protein</fullName>
    </recommendedName>
</protein>
<dbReference type="PANTHER" id="PTHR33064">
    <property type="entry name" value="POL PROTEIN"/>
    <property type="match status" value="1"/>
</dbReference>
<dbReference type="Gene3D" id="3.10.10.10">
    <property type="entry name" value="HIV Type 1 Reverse Transcriptase, subunit A, domain 1"/>
    <property type="match status" value="1"/>
</dbReference>
<comment type="caution">
    <text evidence="9">The sequence shown here is derived from an EMBL/GenBank/DDBJ whole genome shotgun (WGS) entry which is preliminary data.</text>
</comment>
<dbReference type="STRING" id="35525.A0A162RR19"/>
<dbReference type="SUPFAM" id="SSF56672">
    <property type="entry name" value="DNA/RNA polymerases"/>
    <property type="match status" value="1"/>
</dbReference>
<dbReference type="InterPro" id="IPR000477">
    <property type="entry name" value="RT_dom"/>
</dbReference>
<sequence>MFFTTLDLASGYWQIELEDSAKEKTAFIVQNNLYQFKRMAFGLCNAPATFQRTMNYVLRDVLGKKALVNLDEVIIFSDTFEAHLEDIREVFNLLKIANLKLKLKKCQFIKHSVNYLSHIISKEGIAQDPEKIYKILNYPVPQSADDNRSFLGLAGYYRRFIKGFDNGELTDEHQINNPVWVQEMEFYQVIDGVLYHKDFSTKIRKRNEVKLQAILTIKERTSKSKIIIIGHI</sequence>
<dbReference type="InterPro" id="IPR051320">
    <property type="entry name" value="Viral_Replic_Matur_Polypro"/>
</dbReference>